<dbReference type="PANTHER" id="PTHR11808">
    <property type="entry name" value="TRANS-SULFURATION ENZYME FAMILY MEMBER"/>
    <property type="match status" value="1"/>
</dbReference>
<evidence type="ECO:0000256" key="1">
    <source>
        <dbReference type="ARBA" id="ARBA00001933"/>
    </source>
</evidence>
<dbReference type="Proteomes" id="UP000190274">
    <property type="component" value="Chromosome A"/>
</dbReference>
<feature type="modified residue" description="N6-(pyridoxal phosphate)lysine" evidence="3">
    <location>
        <position position="198"/>
    </location>
</feature>
<dbReference type="PROSITE" id="PS00868">
    <property type="entry name" value="CYS_MET_METAB_PP"/>
    <property type="match status" value="1"/>
</dbReference>
<dbReference type="InterPro" id="IPR015421">
    <property type="entry name" value="PyrdxlP-dep_Trfase_major"/>
</dbReference>
<dbReference type="GO" id="GO:0016846">
    <property type="term" value="F:carbon-sulfur lyase activity"/>
    <property type="evidence" value="ECO:0007669"/>
    <property type="project" value="TreeGrafter"/>
</dbReference>
<evidence type="ECO:0000313" key="7">
    <source>
        <dbReference type="Proteomes" id="UP000190274"/>
    </source>
</evidence>
<name>A0A1G4IR48_9SACH</name>
<dbReference type="AlphaFoldDB" id="A0A1G4IR48"/>
<dbReference type="PANTHER" id="PTHR11808:SF35">
    <property type="entry name" value="CYSTATHIONINE GAMMA-SYNTHASE (AFU_ORTHOLOGUE AFUA_7G01590)"/>
    <property type="match status" value="1"/>
</dbReference>
<dbReference type="InterPro" id="IPR054542">
    <property type="entry name" value="Cys_met_metab_PP"/>
</dbReference>
<dbReference type="Pfam" id="PF01053">
    <property type="entry name" value="Cys_Met_Meta_PP"/>
    <property type="match status" value="1"/>
</dbReference>
<proteinExistence type="inferred from homology"/>
<keyword evidence="7" id="KW-1185">Reference proteome</keyword>
<dbReference type="Gene3D" id="3.90.1150.10">
    <property type="entry name" value="Aspartate Aminotransferase, domain 1"/>
    <property type="match status" value="1"/>
</dbReference>
<gene>
    <name evidence="6" type="ORF">LADA_0A09076G</name>
</gene>
<organism evidence="6 7">
    <name type="scientific">Lachancea dasiensis</name>
    <dbReference type="NCBI Taxonomy" id="1072105"/>
    <lineage>
        <taxon>Eukaryota</taxon>
        <taxon>Fungi</taxon>
        <taxon>Dikarya</taxon>
        <taxon>Ascomycota</taxon>
        <taxon>Saccharomycotina</taxon>
        <taxon>Saccharomycetes</taxon>
        <taxon>Saccharomycetales</taxon>
        <taxon>Saccharomycetaceae</taxon>
        <taxon>Lachancea</taxon>
    </lineage>
</organism>
<dbReference type="InterPro" id="IPR015424">
    <property type="entry name" value="PyrdxlP-dep_Trfase"/>
</dbReference>
<reference evidence="6 7" key="1">
    <citation type="submission" date="2016-03" db="EMBL/GenBank/DDBJ databases">
        <authorList>
            <person name="Devillers H."/>
        </authorList>
    </citation>
    <scope>NUCLEOTIDE SEQUENCE [LARGE SCALE GENOMIC DNA]</scope>
    <source>
        <strain evidence="6">CBS 10888</strain>
    </source>
</reference>
<dbReference type="Gene3D" id="3.40.640.10">
    <property type="entry name" value="Type I PLP-dependent aspartate aminotransferase-like (Major domain)"/>
    <property type="match status" value="1"/>
</dbReference>
<evidence type="ECO:0000256" key="4">
    <source>
        <dbReference type="RuleBase" id="RU362118"/>
    </source>
</evidence>
<feature type="region of interest" description="Disordered" evidence="5">
    <location>
        <begin position="42"/>
        <end position="61"/>
    </location>
</feature>
<comment type="cofactor">
    <cofactor evidence="1 4">
        <name>pyridoxal 5'-phosphate</name>
        <dbReference type="ChEBI" id="CHEBI:597326"/>
    </cofactor>
</comment>
<dbReference type="OrthoDB" id="3512640at2759"/>
<comment type="similarity">
    <text evidence="4">Belongs to the trans-sulfuration enzymes family.</text>
</comment>
<dbReference type="EMBL" id="LT598460">
    <property type="protein sequence ID" value="SCU78990.1"/>
    <property type="molecule type" value="Genomic_DNA"/>
</dbReference>
<keyword evidence="2 3" id="KW-0663">Pyridoxal phosphate</keyword>
<accession>A0A1G4IR48</accession>
<sequence length="383" mass="42132">MGNLSTSSIHADDFLNRVTDVAPPINVSTTFRYDNDKLIPSGEVSGSIETDKPPVYSRESHPNATRVEAVLTSVLGGPCLAYASGLSAYYAILTYLRPKKLFIAECYHGCHLAAELFSKVSGMQILSFEDIDQECSAHDLVHIEDPMNPFGESCNVVKLVKKVHAKGGLVLIDSTLAPPPLRNPWEFGVDIVMHSGTKYLGGHSDLLSGVLCFKDPSWAAEIKMQRMIMGTIPASLESFLLLRSLRTLKVRVKQQSENCEALVKHLANHAGEVSGVLAHVRHGSLQPEEYVKELNQGGYSPVFSIILKHPEQCKKLVKRVQIFQHATSLGGVESLIEWRSLSDPSIDKGLLRLSVGLEDIHDLIADLFGVLKGLQRELEEQTD</sequence>
<dbReference type="GO" id="GO:0030170">
    <property type="term" value="F:pyridoxal phosphate binding"/>
    <property type="evidence" value="ECO:0007669"/>
    <property type="project" value="InterPro"/>
</dbReference>
<evidence type="ECO:0000313" key="6">
    <source>
        <dbReference type="EMBL" id="SCU78990.1"/>
    </source>
</evidence>
<dbReference type="InterPro" id="IPR015422">
    <property type="entry name" value="PyrdxlP-dep_Trfase_small"/>
</dbReference>
<dbReference type="GO" id="GO:0019346">
    <property type="term" value="P:transsulfuration"/>
    <property type="evidence" value="ECO:0007669"/>
    <property type="project" value="InterPro"/>
</dbReference>
<dbReference type="SUPFAM" id="SSF53383">
    <property type="entry name" value="PLP-dependent transferases"/>
    <property type="match status" value="1"/>
</dbReference>
<evidence type="ECO:0000256" key="5">
    <source>
        <dbReference type="SAM" id="MobiDB-lite"/>
    </source>
</evidence>
<protein>
    <submittedName>
        <fullName evidence="6">LADA_0A09076g1_1</fullName>
    </submittedName>
</protein>
<dbReference type="InterPro" id="IPR000277">
    <property type="entry name" value="Cys/Met-Metab_PyrdxlP-dep_enz"/>
</dbReference>
<dbReference type="STRING" id="1266660.A0A1G4IR48"/>
<dbReference type="GO" id="GO:0005737">
    <property type="term" value="C:cytoplasm"/>
    <property type="evidence" value="ECO:0007669"/>
    <property type="project" value="TreeGrafter"/>
</dbReference>
<evidence type="ECO:0000256" key="3">
    <source>
        <dbReference type="PIRSR" id="PIRSR001434-2"/>
    </source>
</evidence>
<evidence type="ECO:0000256" key="2">
    <source>
        <dbReference type="ARBA" id="ARBA00022898"/>
    </source>
</evidence>
<dbReference type="PIRSF" id="PIRSF001434">
    <property type="entry name" value="CGS"/>
    <property type="match status" value="1"/>
</dbReference>